<proteinExistence type="predicted"/>
<dbReference type="EMBL" id="KY290955">
    <property type="protein sequence ID" value="APU01778.1"/>
    <property type="molecule type" value="Genomic_DNA"/>
</dbReference>
<dbReference type="PANTHER" id="PTHR38777">
    <property type="entry name" value="FELS-2 PROPHAGE PROTEIN"/>
    <property type="match status" value="1"/>
</dbReference>
<accession>A0A219YCQ3</accession>
<keyword evidence="1" id="KW-0479">Metal-binding</keyword>
<comment type="caution">
    <text evidence="4">Lacks conserved residue(s) required for the propagation of feature annotation.</text>
</comment>
<feature type="domain" description="Zinc finger DksA/TraR C4-type" evidence="5">
    <location>
        <begin position="38"/>
        <end position="64"/>
    </location>
</feature>
<evidence type="ECO:0000256" key="2">
    <source>
        <dbReference type="ARBA" id="ARBA00022771"/>
    </source>
</evidence>
<dbReference type="GO" id="GO:1900378">
    <property type="term" value="P:positive regulation of secondary metabolite biosynthetic process"/>
    <property type="evidence" value="ECO:0007669"/>
    <property type="project" value="TreeGrafter"/>
</dbReference>
<evidence type="ECO:0000256" key="4">
    <source>
        <dbReference type="PROSITE-ProRule" id="PRU00510"/>
    </source>
</evidence>
<dbReference type="PROSITE" id="PS51128">
    <property type="entry name" value="ZF_DKSA_2"/>
    <property type="match status" value="1"/>
</dbReference>
<reference evidence="6 7" key="1">
    <citation type="journal article" date="2017" name="Sci. Rep.">
        <title>Characterization and diversity of phages infecting Aeromonas salmonicida subsp. salmonicida.</title>
        <authorList>
            <person name="Vincent A.T."/>
            <person name="Paquet V.E."/>
            <person name="Bernatchez A."/>
            <person name="Tremblay D.M."/>
            <person name="Moineau S."/>
            <person name="Charette S.J."/>
        </authorList>
    </citation>
    <scope>NUCLEOTIDE SEQUENCE [LARGE SCALE GENOMIC DNA]</scope>
</reference>
<protein>
    <submittedName>
        <fullName evidence="6">Putative zinc-finger containing protein</fullName>
    </submittedName>
</protein>
<dbReference type="NCBIfam" id="NF008243">
    <property type="entry name" value="PRK11019.1"/>
    <property type="match status" value="1"/>
</dbReference>
<evidence type="ECO:0000256" key="1">
    <source>
        <dbReference type="ARBA" id="ARBA00022723"/>
    </source>
</evidence>
<dbReference type="InterPro" id="IPR000962">
    <property type="entry name" value="Znf_DskA_TraR"/>
</dbReference>
<evidence type="ECO:0000313" key="7">
    <source>
        <dbReference type="Proteomes" id="UP000225215"/>
    </source>
</evidence>
<dbReference type="GO" id="GO:0008270">
    <property type="term" value="F:zinc ion binding"/>
    <property type="evidence" value="ECO:0007669"/>
    <property type="project" value="UniProtKB-KW"/>
</dbReference>
<sequence length="85" mass="9552">MAVGFGSVDGVQETIATTVANAVDFARANMYRGVSPEFCDECDEPIPIARRQAIETRYCIKCQNLFDKKIPSMYNRRGSKDSQLR</sequence>
<organism evidence="6 7">
    <name type="scientific">Aeromonas phage 65.2</name>
    <dbReference type="NCBI Taxonomy" id="1932896"/>
    <lineage>
        <taxon>Viruses</taxon>
        <taxon>Duplodnaviria</taxon>
        <taxon>Heunggongvirae</taxon>
        <taxon>Uroviricota</taxon>
        <taxon>Caudoviricetes</taxon>
        <taxon>Pantevenvirales</taxon>
        <taxon>Straboviridae</taxon>
        <taxon>Emmerichvirinae</taxon>
        <taxon>Ishigurovirus</taxon>
        <taxon>Ishigurovirus osborne</taxon>
    </lineage>
</organism>
<dbReference type="Gene3D" id="1.20.120.910">
    <property type="entry name" value="DksA, coiled-coil domain"/>
    <property type="match status" value="1"/>
</dbReference>
<keyword evidence="2 6" id="KW-0863">Zinc-finger</keyword>
<dbReference type="Pfam" id="PF01258">
    <property type="entry name" value="zf-dskA_traR"/>
    <property type="match status" value="1"/>
</dbReference>
<name>A0A219YCQ3_9CAUD</name>
<evidence type="ECO:0000259" key="5">
    <source>
        <dbReference type="Pfam" id="PF01258"/>
    </source>
</evidence>
<dbReference type="SUPFAM" id="SSF57716">
    <property type="entry name" value="Glucocorticoid receptor-like (DNA-binding domain)"/>
    <property type="match status" value="1"/>
</dbReference>
<dbReference type="PANTHER" id="PTHR38777:SF1">
    <property type="entry name" value="DNAK SUPPRESSOR PROTEIN"/>
    <property type="match status" value="1"/>
</dbReference>
<evidence type="ECO:0000313" key="6">
    <source>
        <dbReference type="EMBL" id="APU01778.1"/>
    </source>
</evidence>
<evidence type="ECO:0000256" key="3">
    <source>
        <dbReference type="ARBA" id="ARBA00022833"/>
    </source>
</evidence>
<keyword evidence="3" id="KW-0862">Zinc</keyword>
<dbReference type="Proteomes" id="UP000225215">
    <property type="component" value="Segment"/>
</dbReference>